<sequence length="78" mass="9454">MFELATPFILNCKIIFDPSEIFCHLSYLEFEGKHRHYLEKKEQKQLKEQINEDLRIAEPIRRDAKRSYPRLLFQCAEP</sequence>
<accession>A0A9J5WAD8</accession>
<evidence type="ECO:0000313" key="2">
    <source>
        <dbReference type="Proteomes" id="UP000824120"/>
    </source>
</evidence>
<organism evidence="1 2">
    <name type="scientific">Solanum commersonii</name>
    <name type="common">Commerson's wild potato</name>
    <name type="synonym">Commerson's nightshade</name>
    <dbReference type="NCBI Taxonomy" id="4109"/>
    <lineage>
        <taxon>Eukaryota</taxon>
        <taxon>Viridiplantae</taxon>
        <taxon>Streptophyta</taxon>
        <taxon>Embryophyta</taxon>
        <taxon>Tracheophyta</taxon>
        <taxon>Spermatophyta</taxon>
        <taxon>Magnoliopsida</taxon>
        <taxon>eudicotyledons</taxon>
        <taxon>Gunneridae</taxon>
        <taxon>Pentapetalae</taxon>
        <taxon>asterids</taxon>
        <taxon>lamiids</taxon>
        <taxon>Solanales</taxon>
        <taxon>Solanaceae</taxon>
        <taxon>Solanoideae</taxon>
        <taxon>Solaneae</taxon>
        <taxon>Solanum</taxon>
    </lineage>
</organism>
<evidence type="ECO:0000313" key="1">
    <source>
        <dbReference type="EMBL" id="KAG5572236.1"/>
    </source>
</evidence>
<name>A0A9J5WAD8_SOLCO</name>
<dbReference type="AlphaFoldDB" id="A0A9J5WAD8"/>
<reference evidence="1 2" key="1">
    <citation type="submission" date="2020-09" db="EMBL/GenBank/DDBJ databases">
        <title>De no assembly of potato wild relative species, Solanum commersonii.</title>
        <authorList>
            <person name="Cho K."/>
        </authorList>
    </citation>
    <scope>NUCLEOTIDE SEQUENCE [LARGE SCALE GENOMIC DNA]</scope>
    <source>
        <strain evidence="1">LZ3.2</strain>
        <tissue evidence="1">Leaf</tissue>
    </source>
</reference>
<comment type="caution">
    <text evidence="1">The sequence shown here is derived from an EMBL/GenBank/DDBJ whole genome shotgun (WGS) entry which is preliminary data.</text>
</comment>
<keyword evidence="2" id="KW-1185">Reference proteome</keyword>
<dbReference type="Proteomes" id="UP000824120">
    <property type="component" value="Chromosome 12"/>
</dbReference>
<proteinExistence type="predicted"/>
<protein>
    <submittedName>
        <fullName evidence="1">Uncharacterized protein</fullName>
    </submittedName>
</protein>
<gene>
    <name evidence="1" type="ORF">H5410_062002</name>
</gene>
<dbReference type="EMBL" id="JACXVP010000012">
    <property type="protein sequence ID" value="KAG5572236.1"/>
    <property type="molecule type" value="Genomic_DNA"/>
</dbReference>